<sequence>MEKTTSQSRGHDQDPEARVTRQDEAASGSQSPAPAPQKKHYSFYLSILMLAVIALIVSWDVTALSLALPVIADQLHGTNLQAFWANIAFILGIAVSQPVYSSISDVVGRKYVLYTSIILFGIGSIVFATATNMDIIVVGRLIEGLGSGGLDVLQSIILCDITTMKERPWWLGVMSMANAVGAVTGPFIGGQFAQVGWPWLGWINLITAGATGVLAFFFLHLTPLEGSINEKIRRLDWLGFALFIVIGTIIALPLSWADTLYPWGSWKTLLPLLIGLLLIVPFGFVENRAVAPMIPYQIFDNISIITGTISGAFYGALLNPVLLYLPLFFEAAYLETPIQAAKSILPLCCLVVAMSIIVSLLIDWRRKYRITLWTGWFITAIFLGLNYMVDADSTRAQAYAFQAILGAGLGTTLVATMITVLASVRNVNDEGLAAGMLVTARFVGSLLGLAICSTVFNSMFERGMSPLTRTGTDLPESISVLRDASQAVRFIPRMREIHDVDAVVMRVVTDAYEDAFHTIWVVLAAIAGLAALLSLITRQNSLEKEEVGRQGWEVPEGS</sequence>
<feature type="transmembrane region" description="Helical" evidence="6">
    <location>
        <begin position="199"/>
        <end position="223"/>
    </location>
</feature>
<feature type="transmembrane region" description="Helical" evidence="6">
    <location>
        <begin position="268"/>
        <end position="286"/>
    </location>
</feature>
<evidence type="ECO:0000313" key="8">
    <source>
        <dbReference type="EMBL" id="PWY74263.1"/>
    </source>
</evidence>
<accession>A0A317VIU7</accession>
<evidence type="ECO:0000259" key="7">
    <source>
        <dbReference type="PROSITE" id="PS50850"/>
    </source>
</evidence>
<keyword evidence="4 6" id="KW-0472">Membrane</keyword>
<feature type="domain" description="Major facilitator superfamily (MFS) profile" evidence="7">
    <location>
        <begin position="46"/>
        <end position="542"/>
    </location>
</feature>
<dbReference type="VEuPathDB" id="FungiDB:BO83DRAFT_312351"/>
<feature type="transmembrane region" description="Helical" evidence="6">
    <location>
        <begin position="235"/>
        <end position="256"/>
    </location>
</feature>
<feature type="transmembrane region" description="Helical" evidence="6">
    <location>
        <begin position="112"/>
        <end position="130"/>
    </location>
</feature>
<dbReference type="PRINTS" id="PR01036">
    <property type="entry name" value="TCRTETB"/>
</dbReference>
<name>A0A317VIU7_ASPEC</name>
<keyword evidence="2 6" id="KW-0812">Transmembrane</keyword>
<evidence type="ECO:0000256" key="2">
    <source>
        <dbReference type="ARBA" id="ARBA00022692"/>
    </source>
</evidence>
<keyword evidence="3 6" id="KW-1133">Transmembrane helix</keyword>
<feature type="transmembrane region" description="Helical" evidence="6">
    <location>
        <begin position="43"/>
        <end position="71"/>
    </location>
</feature>
<evidence type="ECO:0000313" key="9">
    <source>
        <dbReference type="Proteomes" id="UP000246171"/>
    </source>
</evidence>
<feature type="transmembrane region" description="Helical" evidence="6">
    <location>
        <begin position="169"/>
        <end position="193"/>
    </location>
</feature>
<dbReference type="SUPFAM" id="SSF103473">
    <property type="entry name" value="MFS general substrate transporter"/>
    <property type="match status" value="1"/>
</dbReference>
<feature type="transmembrane region" description="Helical" evidence="6">
    <location>
        <begin position="515"/>
        <end position="536"/>
    </location>
</feature>
<dbReference type="PROSITE" id="PS50850">
    <property type="entry name" value="MFS"/>
    <property type="match status" value="1"/>
</dbReference>
<dbReference type="EMBL" id="MSFU01000011">
    <property type="protein sequence ID" value="PWY74263.1"/>
    <property type="molecule type" value="Genomic_DNA"/>
</dbReference>
<evidence type="ECO:0000256" key="6">
    <source>
        <dbReference type="SAM" id="Phobius"/>
    </source>
</evidence>
<protein>
    <submittedName>
        <fullName evidence="8">MFS general substrate transporter</fullName>
    </submittedName>
</protein>
<feature type="transmembrane region" description="Helical" evidence="6">
    <location>
        <begin position="298"/>
        <end position="324"/>
    </location>
</feature>
<comment type="caution">
    <text evidence="8">The sequence shown here is derived from an EMBL/GenBank/DDBJ whole genome shotgun (WGS) entry which is preliminary data.</text>
</comment>
<gene>
    <name evidence="8" type="ORF">BO83DRAFT_312351</name>
</gene>
<feature type="transmembrane region" description="Helical" evidence="6">
    <location>
        <begin position="136"/>
        <end position="157"/>
    </location>
</feature>
<dbReference type="Gene3D" id="1.20.1250.20">
    <property type="entry name" value="MFS general substrate transporter like domains"/>
    <property type="match status" value="1"/>
</dbReference>
<feature type="compositionally biased region" description="Basic and acidic residues" evidence="5">
    <location>
        <begin position="1"/>
        <end position="24"/>
    </location>
</feature>
<dbReference type="OrthoDB" id="4139357at2759"/>
<evidence type="ECO:0000256" key="1">
    <source>
        <dbReference type="ARBA" id="ARBA00004141"/>
    </source>
</evidence>
<organism evidence="8 9">
    <name type="scientific">Aspergillus eucalypticola (strain CBS 122712 / IBT 29274)</name>
    <dbReference type="NCBI Taxonomy" id="1448314"/>
    <lineage>
        <taxon>Eukaryota</taxon>
        <taxon>Fungi</taxon>
        <taxon>Dikarya</taxon>
        <taxon>Ascomycota</taxon>
        <taxon>Pezizomycotina</taxon>
        <taxon>Eurotiomycetes</taxon>
        <taxon>Eurotiomycetidae</taxon>
        <taxon>Eurotiales</taxon>
        <taxon>Aspergillaceae</taxon>
        <taxon>Aspergillus</taxon>
        <taxon>Aspergillus subgen. Circumdati</taxon>
    </lineage>
</organism>
<dbReference type="RefSeq" id="XP_025388713.1">
    <property type="nucleotide sequence ID" value="XM_025527513.1"/>
</dbReference>
<dbReference type="GO" id="GO:0005886">
    <property type="term" value="C:plasma membrane"/>
    <property type="evidence" value="ECO:0007669"/>
    <property type="project" value="TreeGrafter"/>
</dbReference>
<comment type="subcellular location">
    <subcellularLocation>
        <location evidence="1">Membrane</location>
        <topology evidence="1">Multi-pass membrane protein</topology>
    </subcellularLocation>
</comment>
<dbReference type="InterPro" id="IPR011701">
    <property type="entry name" value="MFS"/>
</dbReference>
<dbReference type="PANTHER" id="PTHR23501">
    <property type="entry name" value="MAJOR FACILITATOR SUPERFAMILY"/>
    <property type="match status" value="1"/>
</dbReference>
<dbReference type="Proteomes" id="UP000246171">
    <property type="component" value="Unassembled WGS sequence"/>
</dbReference>
<dbReference type="Gene3D" id="1.20.1720.10">
    <property type="entry name" value="Multidrug resistance protein D"/>
    <property type="match status" value="1"/>
</dbReference>
<evidence type="ECO:0000256" key="3">
    <source>
        <dbReference type="ARBA" id="ARBA00022989"/>
    </source>
</evidence>
<feature type="transmembrane region" description="Helical" evidence="6">
    <location>
        <begin position="370"/>
        <end position="389"/>
    </location>
</feature>
<dbReference type="InterPro" id="IPR036259">
    <property type="entry name" value="MFS_trans_sf"/>
</dbReference>
<feature type="region of interest" description="Disordered" evidence="5">
    <location>
        <begin position="1"/>
        <end position="37"/>
    </location>
</feature>
<dbReference type="PANTHER" id="PTHR23501:SF156">
    <property type="entry name" value="TRANSPORTER, PUTATIVE-RELATED"/>
    <property type="match status" value="1"/>
</dbReference>
<dbReference type="Pfam" id="PF07690">
    <property type="entry name" value="MFS_1"/>
    <property type="match status" value="1"/>
</dbReference>
<feature type="transmembrane region" description="Helical" evidence="6">
    <location>
        <begin position="344"/>
        <end position="363"/>
    </location>
</feature>
<dbReference type="InterPro" id="IPR020846">
    <property type="entry name" value="MFS_dom"/>
</dbReference>
<dbReference type="GO" id="GO:0022857">
    <property type="term" value="F:transmembrane transporter activity"/>
    <property type="evidence" value="ECO:0007669"/>
    <property type="project" value="InterPro"/>
</dbReference>
<dbReference type="AlphaFoldDB" id="A0A317VIU7"/>
<keyword evidence="9" id="KW-1185">Reference proteome</keyword>
<feature type="transmembrane region" description="Helical" evidence="6">
    <location>
        <begin position="401"/>
        <end position="424"/>
    </location>
</feature>
<feature type="transmembrane region" description="Helical" evidence="6">
    <location>
        <begin position="431"/>
        <end position="456"/>
    </location>
</feature>
<evidence type="ECO:0000256" key="4">
    <source>
        <dbReference type="ARBA" id="ARBA00023136"/>
    </source>
</evidence>
<evidence type="ECO:0000256" key="5">
    <source>
        <dbReference type="SAM" id="MobiDB-lite"/>
    </source>
</evidence>
<dbReference type="GeneID" id="37049475"/>
<proteinExistence type="predicted"/>
<feature type="transmembrane region" description="Helical" evidence="6">
    <location>
        <begin position="83"/>
        <end position="100"/>
    </location>
</feature>
<reference evidence="8" key="1">
    <citation type="submission" date="2016-12" db="EMBL/GenBank/DDBJ databases">
        <title>The genomes of Aspergillus section Nigri reveals drivers in fungal speciation.</title>
        <authorList>
            <consortium name="DOE Joint Genome Institute"/>
            <person name="Vesth T.C."/>
            <person name="Nybo J."/>
            <person name="Theobald S."/>
            <person name="Brandl J."/>
            <person name="Frisvad J.C."/>
            <person name="Nielsen K.F."/>
            <person name="Lyhne E.K."/>
            <person name="Kogle M.E."/>
            <person name="Kuo A."/>
            <person name="Riley R."/>
            <person name="Clum A."/>
            <person name="Nolan M."/>
            <person name="Lipzen A."/>
            <person name="Salamov A."/>
            <person name="Henrissat B."/>
            <person name="Wiebenga A."/>
            <person name="De vries R.P."/>
            <person name="Grigoriev I.V."/>
            <person name="Mortensen U.H."/>
            <person name="Andersen M.R."/>
            <person name="Baker S.E."/>
        </authorList>
    </citation>
    <scope>NUCLEOTIDE SEQUENCE</scope>
    <source>
        <strain evidence="8">CBS 122712</strain>
    </source>
</reference>